<evidence type="ECO:0000313" key="2">
    <source>
        <dbReference type="Proteomes" id="UP000595140"/>
    </source>
</evidence>
<dbReference type="EMBL" id="OOIL02000912">
    <property type="protein sequence ID" value="VFQ70589.1"/>
    <property type="molecule type" value="Genomic_DNA"/>
</dbReference>
<protein>
    <submittedName>
        <fullName evidence="1">Uncharacterized protein</fullName>
    </submittedName>
</protein>
<organism evidence="1 2">
    <name type="scientific">Cuscuta campestris</name>
    <dbReference type="NCBI Taxonomy" id="132261"/>
    <lineage>
        <taxon>Eukaryota</taxon>
        <taxon>Viridiplantae</taxon>
        <taxon>Streptophyta</taxon>
        <taxon>Embryophyta</taxon>
        <taxon>Tracheophyta</taxon>
        <taxon>Spermatophyta</taxon>
        <taxon>Magnoliopsida</taxon>
        <taxon>eudicotyledons</taxon>
        <taxon>Gunneridae</taxon>
        <taxon>Pentapetalae</taxon>
        <taxon>asterids</taxon>
        <taxon>lamiids</taxon>
        <taxon>Solanales</taxon>
        <taxon>Convolvulaceae</taxon>
        <taxon>Cuscuteae</taxon>
        <taxon>Cuscuta</taxon>
        <taxon>Cuscuta subgen. Grammica</taxon>
        <taxon>Cuscuta sect. Cleistogrammica</taxon>
    </lineage>
</organism>
<reference evidence="1 2" key="1">
    <citation type="submission" date="2018-04" db="EMBL/GenBank/DDBJ databases">
        <authorList>
            <person name="Vogel A."/>
        </authorList>
    </citation>
    <scope>NUCLEOTIDE SEQUENCE [LARGE SCALE GENOMIC DNA]</scope>
</reference>
<gene>
    <name evidence="1" type="ORF">CCAM_LOCUS12365</name>
</gene>
<accession>A0A484L2N2</accession>
<name>A0A484L2N2_9ASTE</name>
<keyword evidence="2" id="KW-1185">Reference proteome</keyword>
<evidence type="ECO:0000313" key="1">
    <source>
        <dbReference type="EMBL" id="VFQ70589.1"/>
    </source>
</evidence>
<sequence length="66" mass="7813">MFDGSHDEGMDNGTSQTTIWSFDQMVLHEGASDEKKRWALNYFDIIRQPLERRNFGHIYYARESRG</sequence>
<dbReference type="AlphaFoldDB" id="A0A484L2N2"/>
<dbReference type="Proteomes" id="UP000595140">
    <property type="component" value="Unassembled WGS sequence"/>
</dbReference>
<proteinExistence type="predicted"/>